<evidence type="ECO:0000256" key="5">
    <source>
        <dbReference type="ARBA" id="ARBA00022989"/>
    </source>
</evidence>
<keyword evidence="10" id="KW-1185">Reference proteome</keyword>
<dbReference type="CDD" id="cd06261">
    <property type="entry name" value="TM_PBP2"/>
    <property type="match status" value="1"/>
</dbReference>
<feature type="transmembrane region" description="Helical" evidence="7">
    <location>
        <begin position="174"/>
        <end position="192"/>
    </location>
</feature>
<keyword evidence="5 7" id="KW-1133">Transmembrane helix</keyword>
<dbReference type="PROSITE" id="PS50928">
    <property type="entry name" value="ABC_TM1"/>
    <property type="match status" value="1"/>
</dbReference>
<keyword evidence="2 7" id="KW-0813">Transport</keyword>
<dbReference type="Gene3D" id="1.10.3720.10">
    <property type="entry name" value="MetI-like"/>
    <property type="match status" value="1"/>
</dbReference>
<feature type="domain" description="ABC transmembrane type-1" evidence="8">
    <location>
        <begin position="93"/>
        <end position="300"/>
    </location>
</feature>
<dbReference type="RefSeq" id="WP_235323816.1">
    <property type="nucleotide sequence ID" value="NZ_JAFBIT010000002.1"/>
</dbReference>
<comment type="subcellular location">
    <subcellularLocation>
        <location evidence="1 7">Cell membrane</location>
        <topology evidence="1 7">Multi-pass membrane protein</topology>
    </subcellularLocation>
</comment>
<keyword evidence="3" id="KW-1003">Cell membrane</keyword>
<gene>
    <name evidence="9" type="ORF">JQM67_09245</name>
</gene>
<dbReference type="EMBL" id="JAFBIT010000002">
    <property type="protein sequence ID" value="MCF2652789.1"/>
    <property type="molecule type" value="Genomic_DNA"/>
</dbReference>
<feature type="transmembrane region" description="Helical" evidence="7">
    <location>
        <begin position="231"/>
        <end position="257"/>
    </location>
</feature>
<keyword evidence="6 7" id="KW-0472">Membrane</keyword>
<keyword evidence="4 7" id="KW-0812">Transmembrane</keyword>
<sequence length="311" mass="33633">MTKYVLKRLAYSIATLFLLVALTFFMMQMLPGDPFTGEKQLPQAQMDALMQKYGLDKPVWQQFFIYIGNVVQGDLGVSLTYNRAVTLMIGEAFVVSFDVGIRAIIFAFIGGVLLGTLAAIKRGKAADSVCMIIALIGVSVPSFIVASLLQYTLGLKLYMATGVRLFAITGWDKLNSQILPVIALGFGSLATISRLMRTSMLDVLGQDYIKTAKAKGLSQSGIIFKHALRNAIMPVITVLGPITASVLTGGFVVETVFGIPGLGRYFVQSVQGLDYNMIAGTTIFYGAFLILANLVVDLAYGLIDPRVKLEG</sequence>
<evidence type="ECO:0000256" key="7">
    <source>
        <dbReference type="RuleBase" id="RU363032"/>
    </source>
</evidence>
<feature type="transmembrane region" description="Helical" evidence="7">
    <location>
        <begin position="9"/>
        <end position="30"/>
    </location>
</feature>
<dbReference type="PANTHER" id="PTHR43163:SF6">
    <property type="entry name" value="DIPEPTIDE TRANSPORT SYSTEM PERMEASE PROTEIN DPPB-RELATED"/>
    <property type="match status" value="1"/>
</dbReference>
<dbReference type="Proteomes" id="UP001299220">
    <property type="component" value="Unassembled WGS sequence"/>
</dbReference>
<dbReference type="PANTHER" id="PTHR43163">
    <property type="entry name" value="DIPEPTIDE TRANSPORT SYSTEM PERMEASE PROTEIN DPPB-RELATED"/>
    <property type="match status" value="1"/>
</dbReference>
<evidence type="ECO:0000313" key="10">
    <source>
        <dbReference type="Proteomes" id="UP001299220"/>
    </source>
</evidence>
<protein>
    <submittedName>
        <fullName evidence="9">ABC transporter permease</fullName>
    </submittedName>
</protein>
<evidence type="ECO:0000256" key="1">
    <source>
        <dbReference type="ARBA" id="ARBA00004651"/>
    </source>
</evidence>
<accession>A0ABS9CS73</accession>
<feature type="transmembrane region" description="Helical" evidence="7">
    <location>
        <begin position="132"/>
        <end position="154"/>
    </location>
</feature>
<evidence type="ECO:0000313" key="9">
    <source>
        <dbReference type="EMBL" id="MCF2652789.1"/>
    </source>
</evidence>
<evidence type="ECO:0000256" key="2">
    <source>
        <dbReference type="ARBA" id="ARBA00022448"/>
    </source>
</evidence>
<evidence type="ECO:0000256" key="4">
    <source>
        <dbReference type="ARBA" id="ARBA00022692"/>
    </source>
</evidence>
<dbReference type="InterPro" id="IPR000515">
    <property type="entry name" value="MetI-like"/>
</dbReference>
<feature type="transmembrane region" description="Helical" evidence="7">
    <location>
        <begin position="99"/>
        <end position="120"/>
    </location>
</feature>
<evidence type="ECO:0000256" key="3">
    <source>
        <dbReference type="ARBA" id="ARBA00022475"/>
    </source>
</evidence>
<dbReference type="Pfam" id="PF00528">
    <property type="entry name" value="BPD_transp_1"/>
    <property type="match status" value="1"/>
</dbReference>
<name>A0ABS9CS73_9FIRM</name>
<dbReference type="Pfam" id="PF19300">
    <property type="entry name" value="BPD_transp_1_N"/>
    <property type="match status" value="1"/>
</dbReference>
<dbReference type="SUPFAM" id="SSF161098">
    <property type="entry name" value="MetI-like"/>
    <property type="match status" value="1"/>
</dbReference>
<evidence type="ECO:0000259" key="8">
    <source>
        <dbReference type="PROSITE" id="PS50928"/>
    </source>
</evidence>
<comment type="caution">
    <text evidence="9">The sequence shown here is derived from an EMBL/GenBank/DDBJ whole genome shotgun (WGS) entry which is preliminary data.</text>
</comment>
<reference evidence="9 10" key="1">
    <citation type="submission" date="2020-12" db="EMBL/GenBank/DDBJ databases">
        <title>Whole genome sequences of gut porcine anaerobes.</title>
        <authorList>
            <person name="Kubasova T."/>
            <person name="Jahodarova E."/>
            <person name="Rychlik I."/>
        </authorList>
    </citation>
    <scope>NUCLEOTIDE SEQUENCE [LARGE SCALE GENOMIC DNA]</scope>
    <source>
        <strain evidence="9 10">An867</strain>
    </source>
</reference>
<evidence type="ECO:0000256" key="6">
    <source>
        <dbReference type="ARBA" id="ARBA00023136"/>
    </source>
</evidence>
<feature type="transmembrane region" description="Helical" evidence="7">
    <location>
        <begin position="277"/>
        <end position="303"/>
    </location>
</feature>
<organism evidence="9 10">
    <name type="scientific">Anaeromassilibacillus senegalensis</name>
    <dbReference type="NCBI Taxonomy" id="1673717"/>
    <lineage>
        <taxon>Bacteria</taxon>
        <taxon>Bacillati</taxon>
        <taxon>Bacillota</taxon>
        <taxon>Clostridia</taxon>
        <taxon>Eubacteriales</taxon>
        <taxon>Acutalibacteraceae</taxon>
        <taxon>Anaeromassilibacillus</taxon>
    </lineage>
</organism>
<dbReference type="InterPro" id="IPR035906">
    <property type="entry name" value="MetI-like_sf"/>
</dbReference>
<proteinExistence type="inferred from homology"/>
<dbReference type="InterPro" id="IPR045621">
    <property type="entry name" value="BPD_transp_1_N"/>
</dbReference>
<comment type="similarity">
    <text evidence="7">Belongs to the binding-protein-dependent transport system permease family.</text>
</comment>